<dbReference type="RefSeq" id="WP_154459956.1">
    <property type="nucleotide sequence ID" value="NZ_JBJEEW010000038.1"/>
</dbReference>
<organism evidence="1 2">
    <name type="scientific">Floccifex porci</name>
    <dbReference type="NCBI Taxonomy" id="2606629"/>
    <lineage>
        <taxon>Bacteria</taxon>
        <taxon>Bacillati</taxon>
        <taxon>Bacillota</taxon>
        <taxon>Erysipelotrichia</taxon>
        <taxon>Erysipelotrichales</taxon>
        <taxon>Erysipelotrichaceae</taxon>
        <taxon>Floccifex</taxon>
    </lineage>
</organism>
<protein>
    <submittedName>
        <fullName evidence="1">Uncharacterized protein</fullName>
    </submittedName>
</protein>
<keyword evidence="2" id="KW-1185">Reference proteome</keyword>
<sequence length="99" mass="11412">MRVSLHVIVDQEDEAIVEIVKEEINHLCSAFTFSPSRPQPSLRNCLEFYGSATLDSNEIESLLSQLNNDWDGDMDDCCAYGFNTKMFHPNVYYLQFQIL</sequence>
<accession>A0A7X2N2S5</accession>
<dbReference type="EMBL" id="VUMM01000006">
    <property type="protein sequence ID" value="MSS01423.1"/>
    <property type="molecule type" value="Genomic_DNA"/>
</dbReference>
<reference evidence="1 2" key="1">
    <citation type="submission" date="2019-08" db="EMBL/GenBank/DDBJ databases">
        <title>In-depth cultivation of the pig gut microbiome towards novel bacterial diversity and tailored functional studies.</title>
        <authorList>
            <person name="Wylensek D."/>
            <person name="Hitch T.C.A."/>
            <person name="Clavel T."/>
        </authorList>
    </citation>
    <scope>NUCLEOTIDE SEQUENCE [LARGE SCALE GENOMIC DNA]</scope>
    <source>
        <strain evidence="1 2">LKV-178-WT-2G</strain>
    </source>
</reference>
<name>A0A7X2N2S5_9FIRM</name>
<gene>
    <name evidence="1" type="ORF">FYJ50_04780</name>
</gene>
<comment type="caution">
    <text evidence="1">The sequence shown here is derived from an EMBL/GenBank/DDBJ whole genome shotgun (WGS) entry which is preliminary data.</text>
</comment>
<proteinExistence type="predicted"/>
<dbReference type="Proteomes" id="UP000470082">
    <property type="component" value="Unassembled WGS sequence"/>
</dbReference>
<dbReference type="AlphaFoldDB" id="A0A7X2N2S5"/>
<evidence type="ECO:0000313" key="2">
    <source>
        <dbReference type="Proteomes" id="UP000470082"/>
    </source>
</evidence>
<evidence type="ECO:0000313" key="1">
    <source>
        <dbReference type="EMBL" id="MSS01423.1"/>
    </source>
</evidence>